<evidence type="ECO:0000313" key="3">
    <source>
        <dbReference type="Proteomes" id="UP000434172"/>
    </source>
</evidence>
<proteinExistence type="predicted"/>
<protein>
    <submittedName>
        <fullName evidence="2">Uncharacterized protein</fullName>
    </submittedName>
</protein>
<gene>
    <name evidence="2" type="ORF">GQ607_004017</name>
</gene>
<sequence length="146" mass="16684">MHLSSVIIGACLLAIGANADPVKGTIFYGKCDKQTNMCVMINTLRPDTNWSLPCKYLCHEDGADCWYATDRTVSGVRYPPSTDMVSCSNNNMPQGDRRPLYFPDPEKFRPYFKGLDPENWRPYFKPLENFPDFRKKSGRRAVEFTA</sequence>
<accession>A0A8H3WLW4</accession>
<organism evidence="2 3">
    <name type="scientific">Colletotrichum asianum</name>
    <dbReference type="NCBI Taxonomy" id="702518"/>
    <lineage>
        <taxon>Eukaryota</taxon>
        <taxon>Fungi</taxon>
        <taxon>Dikarya</taxon>
        <taxon>Ascomycota</taxon>
        <taxon>Pezizomycotina</taxon>
        <taxon>Sordariomycetes</taxon>
        <taxon>Hypocreomycetidae</taxon>
        <taxon>Glomerellales</taxon>
        <taxon>Glomerellaceae</taxon>
        <taxon>Colletotrichum</taxon>
        <taxon>Colletotrichum gloeosporioides species complex</taxon>
    </lineage>
</organism>
<evidence type="ECO:0000256" key="1">
    <source>
        <dbReference type="SAM" id="SignalP"/>
    </source>
</evidence>
<dbReference type="Proteomes" id="UP000434172">
    <property type="component" value="Unassembled WGS sequence"/>
</dbReference>
<dbReference type="OrthoDB" id="4790303at2759"/>
<reference evidence="2 3" key="1">
    <citation type="submission" date="2019-12" db="EMBL/GenBank/DDBJ databases">
        <title>A genome sequence resource for the geographically widespread anthracnose pathogen Colletotrichum asianum.</title>
        <authorList>
            <person name="Meng Y."/>
        </authorList>
    </citation>
    <scope>NUCLEOTIDE SEQUENCE [LARGE SCALE GENOMIC DNA]</scope>
    <source>
        <strain evidence="2 3">ICMP 18580</strain>
    </source>
</reference>
<dbReference type="AlphaFoldDB" id="A0A8H3WLW4"/>
<comment type="caution">
    <text evidence="2">The sequence shown here is derived from an EMBL/GenBank/DDBJ whole genome shotgun (WGS) entry which is preliminary data.</text>
</comment>
<keyword evidence="1" id="KW-0732">Signal</keyword>
<keyword evidence="3" id="KW-1185">Reference proteome</keyword>
<evidence type="ECO:0000313" key="2">
    <source>
        <dbReference type="EMBL" id="KAF0328605.1"/>
    </source>
</evidence>
<feature type="signal peptide" evidence="1">
    <location>
        <begin position="1"/>
        <end position="19"/>
    </location>
</feature>
<feature type="chain" id="PRO_5034636587" evidence="1">
    <location>
        <begin position="20"/>
        <end position="146"/>
    </location>
</feature>
<dbReference type="EMBL" id="WOWK01000016">
    <property type="protein sequence ID" value="KAF0328605.1"/>
    <property type="molecule type" value="Genomic_DNA"/>
</dbReference>
<name>A0A8H3WLW4_9PEZI</name>